<dbReference type="SUPFAM" id="SSF63411">
    <property type="entry name" value="LuxS/MPP-like metallohydrolase"/>
    <property type="match status" value="2"/>
</dbReference>
<dbReference type="EMBL" id="CP012661">
    <property type="protein sequence ID" value="AMY71399.1"/>
    <property type="molecule type" value="Genomic_DNA"/>
</dbReference>
<gene>
    <name evidence="4" type="ORF">AKL17_4184</name>
</gene>
<evidence type="ECO:0000313" key="4">
    <source>
        <dbReference type="EMBL" id="AMY71399.1"/>
    </source>
</evidence>
<feature type="chain" id="PRO_5007822626" evidence="1">
    <location>
        <begin position="21"/>
        <end position="437"/>
    </location>
</feature>
<dbReference type="Pfam" id="PF00675">
    <property type="entry name" value="Peptidase_M16"/>
    <property type="match status" value="1"/>
</dbReference>
<dbReference type="AlphaFoldDB" id="A0A161HCW1"/>
<dbReference type="Gene3D" id="3.30.830.10">
    <property type="entry name" value="Metalloenzyme, LuxS/M16 peptidase-like"/>
    <property type="match status" value="2"/>
</dbReference>
<dbReference type="PANTHER" id="PTHR11851">
    <property type="entry name" value="METALLOPROTEASE"/>
    <property type="match status" value="1"/>
</dbReference>
<dbReference type="STRING" id="1335048.AKL17_4184"/>
<feature type="domain" description="Peptidase M16 C-terminal" evidence="3">
    <location>
        <begin position="188"/>
        <end position="362"/>
    </location>
</feature>
<feature type="signal peptide" evidence="1">
    <location>
        <begin position="1"/>
        <end position="20"/>
    </location>
</feature>
<name>A0A161HCW1_9RHOB</name>
<evidence type="ECO:0000259" key="2">
    <source>
        <dbReference type="Pfam" id="PF00675"/>
    </source>
</evidence>
<dbReference type="PROSITE" id="PS51257">
    <property type="entry name" value="PROKAR_LIPOPROTEIN"/>
    <property type="match status" value="1"/>
</dbReference>
<evidence type="ECO:0000256" key="1">
    <source>
        <dbReference type="SAM" id="SignalP"/>
    </source>
</evidence>
<accession>A0A161HCW1</accession>
<dbReference type="InterPro" id="IPR011765">
    <property type="entry name" value="Pept_M16_N"/>
</dbReference>
<reference evidence="4 5" key="1">
    <citation type="submission" date="2015-09" db="EMBL/GenBank/DDBJ databases">
        <title>Complete genome sequence of Defluviimonas alba cai42t isolated from an oilfield in Xinjiang.</title>
        <authorList>
            <person name="Geng S."/>
            <person name="Pan X."/>
            <person name="Wu X."/>
        </authorList>
    </citation>
    <scope>NUCLEOTIDE SEQUENCE [LARGE SCALE GENOMIC DNA]</scope>
    <source>
        <strain evidence="5">cai42</strain>
    </source>
</reference>
<sequence>MMRTLFAACAALLLACPADAAVEIQEVTSPGGIEAWLVEDHSIPFVALELRFRGGASLDAPGKRGAINLMTALIEEGAGDLDAQGFAEAREALAASYRFRAGDDTLSVSARMLTENRDAAVDLLKLALTEPRFDADAVERVRGQVLSGLQSDEQNPGALAGRAFNALAFGAHPYGSVSDGTLDSVAALTREDMLDAQARTIARDRVVVSAVGDITAADLGALLDELLGDLPETGAPLPDRAEMGLTGGVTVVDFDTPQSVVVFGQEGLARDDPDFFPAYILNQILGGGGFSSRLMQEVREARGLTYGVYSYIVPRDHAETWQGSFASSNERVAEAIEVVRAEWARAAAGGVTVEELEAAKTYLTGSYPLRFDGNGQIADILVGMQLDHLPADYVNTRNAEVEAVTLEDIARVAAERLHPDDLRFVVAGRPVGLESSN</sequence>
<dbReference type="KEGG" id="daa:AKL17_4184"/>
<dbReference type="InterPro" id="IPR050361">
    <property type="entry name" value="MPP/UQCRC_Complex"/>
</dbReference>
<dbReference type="GO" id="GO:0046872">
    <property type="term" value="F:metal ion binding"/>
    <property type="evidence" value="ECO:0007669"/>
    <property type="project" value="InterPro"/>
</dbReference>
<organism evidence="4 5">
    <name type="scientific">Frigidibacter mobilis</name>
    <dbReference type="NCBI Taxonomy" id="1335048"/>
    <lineage>
        <taxon>Bacteria</taxon>
        <taxon>Pseudomonadati</taxon>
        <taxon>Pseudomonadota</taxon>
        <taxon>Alphaproteobacteria</taxon>
        <taxon>Rhodobacterales</taxon>
        <taxon>Paracoccaceae</taxon>
        <taxon>Frigidibacter</taxon>
    </lineage>
</organism>
<keyword evidence="5" id="KW-1185">Reference proteome</keyword>
<dbReference type="Pfam" id="PF05193">
    <property type="entry name" value="Peptidase_M16_C"/>
    <property type="match status" value="1"/>
</dbReference>
<dbReference type="Proteomes" id="UP000076128">
    <property type="component" value="Chromosome"/>
</dbReference>
<evidence type="ECO:0000313" key="5">
    <source>
        <dbReference type="Proteomes" id="UP000076128"/>
    </source>
</evidence>
<dbReference type="PANTHER" id="PTHR11851:SF224">
    <property type="entry name" value="PROCESSING PROTEASE"/>
    <property type="match status" value="1"/>
</dbReference>
<keyword evidence="1" id="KW-0732">Signal</keyword>
<feature type="domain" description="Peptidase M16 N-terminal" evidence="2">
    <location>
        <begin position="38"/>
        <end position="174"/>
    </location>
</feature>
<evidence type="ECO:0000259" key="3">
    <source>
        <dbReference type="Pfam" id="PF05193"/>
    </source>
</evidence>
<protein>
    <submittedName>
        <fullName evidence="4">Peptidase M16 protein</fullName>
    </submittedName>
</protein>
<proteinExistence type="predicted"/>
<dbReference type="InterPro" id="IPR007863">
    <property type="entry name" value="Peptidase_M16_C"/>
</dbReference>
<dbReference type="PATRIC" id="fig|1335048.3.peg.4352"/>
<dbReference type="InterPro" id="IPR011249">
    <property type="entry name" value="Metalloenz_LuxS/M16"/>
</dbReference>
<dbReference type="OrthoDB" id="9811314at2"/>